<dbReference type="GO" id="GO:0098548">
    <property type="term" value="C:cytoplasmic side of Golgi membrane"/>
    <property type="evidence" value="ECO:0007669"/>
    <property type="project" value="EnsemblFungi"/>
</dbReference>
<evidence type="ECO:0000313" key="9">
    <source>
        <dbReference type="EMBL" id="GAV51521.1"/>
    </source>
</evidence>
<dbReference type="Proteomes" id="UP000187013">
    <property type="component" value="Unassembled WGS sequence"/>
</dbReference>
<dbReference type="PANTHER" id="PTHR47043">
    <property type="entry name" value="UDP-N-ACETYLGLUCOSAMINE TRANSFERASE SUBUNIT ALG13"/>
    <property type="match status" value="1"/>
</dbReference>
<comment type="similarity">
    <text evidence="7">Belongs to the glycosyltransferase 28 family.</text>
</comment>
<dbReference type="InterPro" id="IPR007235">
    <property type="entry name" value="Glyco_trans_28_C"/>
</dbReference>
<keyword evidence="7" id="KW-0328">Glycosyltransferase</keyword>
<evidence type="ECO:0000256" key="4">
    <source>
        <dbReference type="ARBA" id="ARBA00024804"/>
    </source>
</evidence>
<accession>A0A1Q3A7A1</accession>
<comment type="subcellular location">
    <subcellularLocation>
        <location evidence="7">Endoplasmic reticulum</location>
    </subcellularLocation>
</comment>
<evidence type="ECO:0000256" key="5">
    <source>
        <dbReference type="ARBA" id="ARBA00032061"/>
    </source>
</evidence>
<dbReference type="GO" id="GO:0042802">
    <property type="term" value="F:identical protein binding"/>
    <property type="evidence" value="ECO:0007669"/>
    <property type="project" value="EnsemblFungi"/>
</dbReference>
<comment type="caution">
    <text evidence="9">The sequence shown here is derived from an EMBL/GenBank/DDBJ whole genome shotgun (WGS) entry which is preliminary data.</text>
</comment>
<evidence type="ECO:0000313" key="10">
    <source>
        <dbReference type="Proteomes" id="UP000187013"/>
    </source>
</evidence>
<organism evidence="9 10">
    <name type="scientific">Zygosaccharomyces rouxii</name>
    <dbReference type="NCBI Taxonomy" id="4956"/>
    <lineage>
        <taxon>Eukaryota</taxon>
        <taxon>Fungi</taxon>
        <taxon>Dikarya</taxon>
        <taxon>Ascomycota</taxon>
        <taxon>Saccharomycotina</taxon>
        <taxon>Saccharomycetes</taxon>
        <taxon>Saccharomycetales</taxon>
        <taxon>Saccharomycetaceae</taxon>
        <taxon>Zygosaccharomyces</taxon>
    </lineage>
</organism>
<dbReference type="Gene3D" id="3.40.50.2000">
    <property type="entry name" value="Glycogen Phosphorylase B"/>
    <property type="match status" value="1"/>
</dbReference>
<dbReference type="GO" id="GO:0005829">
    <property type="term" value="C:cytosol"/>
    <property type="evidence" value="ECO:0007669"/>
    <property type="project" value="EnsemblFungi"/>
</dbReference>
<evidence type="ECO:0000256" key="1">
    <source>
        <dbReference type="ARBA" id="ARBA00011198"/>
    </source>
</evidence>
<dbReference type="GO" id="GO:0043541">
    <property type="term" value="C:UDP-N-acetylglucosamine transferase complex"/>
    <property type="evidence" value="ECO:0007669"/>
    <property type="project" value="EnsemblFungi"/>
</dbReference>
<dbReference type="GO" id="GO:0006488">
    <property type="term" value="P:dolichol-linked oligosaccharide biosynthetic process"/>
    <property type="evidence" value="ECO:0007669"/>
    <property type="project" value="EnsemblFungi"/>
</dbReference>
<dbReference type="OrthoDB" id="20273at2759"/>
<dbReference type="GO" id="GO:0004577">
    <property type="term" value="F:N-acetylglucosaminyldiphosphodolichol N-acetylglucosaminyltransferase activity"/>
    <property type="evidence" value="ECO:0007669"/>
    <property type="project" value="UniProtKB-EC"/>
</dbReference>
<comment type="subunit">
    <text evidence="1 7">Heterodimer with ALG14 to form a functional enzyme.</text>
</comment>
<dbReference type="InterPro" id="IPR052474">
    <property type="entry name" value="UDP-GlcNAc_transferase"/>
</dbReference>
<gene>
    <name evidence="7" type="primary">ALG13</name>
    <name evidence="9" type="ORF">ZYGR_0AD07040</name>
</gene>
<sequence>MPIKTIFVTCGATVPFPQLVEAVLSPRIVEELLNLGFKRIIVQFGRNYRESFTQSINVDQSLPPSQTYLGFNGDPVHGFSQGSSGKLEIIGFEYSTRIQDVIQENADLVISHAGTGSILDSLRLGKPLIVCVNDTLMDNHQQEIADQFASSNHLWACLPRVDDVVQCLRRSQTERTEPFPSAYNRNFEKALEDLAYGTSN</sequence>
<keyword evidence="7" id="KW-0808">Transferase</keyword>
<keyword evidence="7" id="KW-0256">Endoplasmic reticulum</keyword>
<evidence type="ECO:0000259" key="8">
    <source>
        <dbReference type="Pfam" id="PF04101"/>
    </source>
</evidence>
<comment type="function">
    <text evidence="4 7">Involved in protein N-glycosylation. Essential for the second step of the dolichol-linked oligosaccharide pathway.</text>
</comment>
<dbReference type="eggNOG" id="KOG3349">
    <property type="taxonomic scope" value="Eukaryota"/>
</dbReference>
<name>A0A1Q3A7A1_ZYGRO</name>
<dbReference type="AlphaFoldDB" id="A0A1Q3A7A1"/>
<dbReference type="SUPFAM" id="SSF53756">
    <property type="entry name" value="UDP-Glycosyltransferase/glycogen phosphorylase"/>
    <property type="match status" value="1"/>
</dbReference>
<reference evidence="9 10" key="1">
    <citation type="submission" date="2016-08" db="EMBL/GenBank/DDBJ databases">
        <title>Draft genome sequence of allopolyploid Zygosaccharomyces rouxii.</title>
        <authorList>
            <person name="Watanabe J."/>
            <person name="Uehara K."/>
            <person name="Mogi Y."/>
            <person name="Tsukioka Y."/>
        </authorList>
    </citation>
    <scope>NUCLEOTIDE SEQUENCE [LARGE SCALE GENOMIC DNA]</scope>
    <source>
        <strain evidence="9 10">NBRC 110957</strain>
    </source>
</reference>
<proteinExistence type="inferred from homology"/>
<dbReference type="PANTHER" id="PTHR47043:SF1">
    <property type="entry name" value="UDP-N-ACETYLGLUCOSAMINE TRANSFERASE SUBUNIT ALG13"/>
    <property type="match status" value="1"/>
</dbReference>
<dbReference type="EMBL" id="BDGX01000030">
    <property type="protein sequence ID" value="GAV51521.1"/>
    <property type="molecule type" value="Genomic_DNA"/>
</dbReference>
<comment type="catalytic activity">
    <reaction evidence="6">
        <text>an N-acetyl-alpha-D-glucosaminyl-diphospho-di-trans,poly-cis-dolichol + UDP-N-acetyl-alpha-D-glucosamine = an N,N'-diacetylchitobiosyl-diphospho-di-trans,poly-cis-dolichol + UDP + H(+)</text>
        <dbReference type="Rhea" id="RHEA:23380"/>
        <dbReference type="Rhea" id="RHEA-COMP:19507"/>
        <dbReference type="Rhea" id="RHEA-COMP:19510"/>
        <dbReference type="ChEBI" id="CHEBI:15378"/>
        <dbReference type="ChEBI" id="CHEBI:57269"/>
        <dbReference type="ChEBI" id="CHEBI:57705"/>
        <dbReference type="ChEBI" id="CHEBI:58223"/>
        <dbReference type="ChEBI" id="CHEBI:58427"/>
        <dbReference type="EC" id="2.4.1.141"/>
    </reaction>
</comment>
<protein>
    <recommendedName>
        <fullName evidence="3 7">UDP-N-acetylglucosamine transferase subunit ALG13</fullName>
        <ecNumber evidence="2 7">2.4.1.141</ecNumber>
    </recommendedName>
    <alternativeName>
        <fullName evidence="5 7">Asparagine-linked glycosylation protein 13</fullName>
    </alternativeName>
</protein>
<dbReference type="Pfam" id="PF04101">
    <property type="entry name" value="Glyco_tran_28_C"/>
    <property type="match status" value="1"/>
</dbReference>
<evidence type="ECO:0000256" key="6">
    <source>
        <dbReference type="ARBA" id="ARBA00048184"/>
    </source>
</evidence>
<dbReference type="EC" id="2.4.1.141" evidence="2 7"/>
<feature type="domain" description="Glycosyl transferase family 28 C-terminal" evidence="8">
    <location>
        <begin position="5"/>
        <end position="187"/>
    </location>
</feature>
<evidence type="ECO:0000256" key="3">
    <source>
        <dbReference type="ARBA" id="ARBA00017468"/>
    </source>
</evidence>
<evidence type="ECO:0000256" key="7">
    <source>
        <dbReference type="RuleBase" id="RU362128"/>
    </source>
</evidence>
<dbReference type="OMA" id="ILDAWKM"/>
<evidence type="ECO:0000256" key="2">
    <source>
        <dbReference type="ARBA" id="ARBA00012614"/>
    </source>
</evidence>